<protein>
    <submittedName>
        <fullName evidence="3">Kelch domain protein</fullName>
    </submittedName>
</protein>
<keyword evidence="4" id="KW-1185">Reference proteome</keyword>
<dbReference type="InterPro" id="IPR004163">
    <property type="entry name" value="CoA_transf_BS"/>
</dbReference>
<gene>
    <name evidence="3" type="ORF">DB32_006897</name>
</gene>
<keyword evidence="1" id="KW-0880">Kelch repeat</keyword>
<dbReference type="PANTHER" id="PTHR45632">
    <property type="entry name" value="LD33804P"/>
    <property type="match status" value="1"/>
</dbReference>
<dbReference type="InterPro" id="IPR037293">
    <property type="entry name" value="Gal_Oxidase_central_sf"/>
</dbReference>
<dbReference type="GO" id="GO:0008410">
    <property type="term" value="F:CoA-transferase activity"/>
    <property type="evidence" value="ECO:0007669"/>
    <property type="project" value="InterPro"/>
</dbReference>
<dbReference type="PANTHER" id="PTHR45632:SF3">
    <property type="entry name" value="KELCH-LIKE PROTEIN 32"/>
    <property type="match status" value="1"/>
</dbReference>
<accession>A0A0F6W7Z8</accession>
<evidence type="ECO:0000256" key="1">
    <source>
        <dbReference type="ARBA" id="ARBA00022441"/>
    </source>
</evidence>
<dbReference type="InterPro" id="IPR006652">
    <property type="entry name" value="Kelch_1"/>
</dbReference>
<dbReference type="SMART" id="SM00612">
    <property type="entry name" value="Kelch"/>
    <property type="match status" value="5"/>
</dbReference>
<dbReference type="KEGG" id="samy:DB32_006897"/>
<proteinExistence type="predicted"/>
<dbReference type="EMBL" id="CP011125">
    <property type="protein sequence ID" value="AKF09748.1"/>
    <property type="molecule type" value="Genomic_DNA"/>
</dbReference>
<dbReference type="Gene3D" id="2.130.10.80">
    <property type="entry name" value="Galactose oxidase/kelch, beta-propeller"/>
    <property type="match status" value="1"/>
</dbReference>
<reference evidence="3 4" key="1">
    <citation type="submission" date="2015-03" db="EMBL/GenBank/DDBJ databases">
        <title>Genome assembly of Sandaracinus amylolyticus DSM 53668.</title>
        <authorList>
            <person name="Sharma G."/>
            <person name="Subramanian S."/>
        </authorList>
    </citation>
    <scope>NUCLEOTIDE SEQUENCE [LARGE SCALE GENOMIC DNA]</scope>
    <source>
        <strain evidence="3 4">DSM 53668</strain>
    </source>
</reference>
<dbReference type="AlphaFoldDB" id="A0A0F6W7Z8"/>
<dbReference type="InterPro" id="IPR011043">
    <property type="entry name" value="Gal_Oxase/kelch_b-propeller"/>
</dbReference>
<dbReference type="SUPFAM" id="SSF50965">
    <property type="entry name" value="Galactose oxidase, central domain"/>
    <property type="match status" value="1"/>
</dbReference>
<sequence>MLSFVLSACGGSSDDPPIVLPDAALPDASAFDAGAGDVDAGPRVALAIEPTGSIHVARLGHTATRLPSGRVLFVGGEDLGRVPTASIEEYDPETGAFEEVAMLPAARVNHTATLLADGRVLVAGGGASASNGVPAGTAVTESVVIYDPSTHDVIDAAAMAHARGHHGAILLSDGRVLVAGGAATPASGGGFAPVASIEIFDPEEGTWSEGGALAAPRAMLSLVEHDGAVLVIGGFAPTGAPHEIERIDTTTGAVSPGGRLAGPGRFFHATLRTRDDDVLVVGGLAPPVFLDVVEALGSSDEAFRALPELPSPRNSIALVETSAAVLAIGGFFFSPSTGGQSIEDVLALDPEGERFEVVGSIPLGRSGHTATVLASGDVLVAGGYTSVGMTDVALLVRAE</sequence>
<evidence type="ECO:0000256" key="2">
    <source>
        <dbReference type="ARBA" id="ARBA00022737"/>
    </source>
</evidence>
<evidence type="ECO:0000313" key="4">
    <source>
        <dbReference type="Proteomes" id="UP000034883"/>
    </source>
</evidence>
<dbReference type="STRING" id="927083.DB32_006897"/>
<organism evidence="3 4">
    <name type="scientific">Sandaracinus amylolyticus</name>
    <dbReference type="NCBI Taxonomy" id="927083"/>
    <lineage>
        <taxon>Bacteria</taxon>
        <taxon>Pseudomonadati</taxon>
        <taxon>Myxococcota</taxon>
        <taxon>Polyangia</taxon>
        <taxon>Polyangiales</taxon>
        <taxon>Sandaracinaceae</taxon>
        <taxon>Sandaracinus</taxon>
    </lineage>
</organism>
<keyword evidence="2" id="KW-0677">Repeat</keyword>
<dbReference type="PROSITE" id="PS01273">
    <property type="entry name" value="COA_TRANSF_1"/>
    <property type="match status" value="1"/>
</dbReference>
<evidence type="ECO:0000313" key="3">
    <source>
        <dbReference type="EMBL" id="AKF09748.1"/>
    </source>
</evidence>
<dbReference type="Proteomes" id="UP000034883">
    <property type="component" value="Chromosome"/>
</dbReference>
<dbReference type="Gene3D" id="2.120.10.80">
    <property type="entry name" value="Kelch-type beta propeller"/>
    <property type="match status" value="1"/>
</dbReference>
<dbReference type="SUPFAM" id="SSF117281">
    <property type="entry name" value="Kelch motif"/>
    <property type="match status" value="1"/>
</dbReference>
<name>A0A0F6W7Z8_9BACT</name>
<dbReference type="InterPro" id="IPR015915">
    <property type="entry name" value="Kelch-typ_b-propeller"/>
</dbReference>